<accession>A0A8S5LR43</accession>
<protein>
    <submittedName>
        <fullName evidence="1">Uncharacterized protein</fullName>
    </submittedName>
</protein>
<sequence length="121" mass="14370">MVNIYKLTNLLEAGMTIFQLNQWKEEGIWYPVTQYKKASTEIEVVTNLFVPDAKKFHIQLSANYDPEEIQAWDELLEKNQWKLYPLLRDLMNIFLPSPESEYQFFYTKFPKGFISVIAQPI</sequence>
<proteinExistence type="predicted"/>
<evidence type="ECO:0000313" key="1">
    <source>
        <dbReference type="EMBL" id="DAD72402.1"/>
    </source>
</evidence>
<reference evidence="1" key="1">
    <citation type="journal article" date="2021" name="Proc. Natl. Acad. Sci. U.S.A.">
        <title>A Catalog of Tens of Thousands of Viruses from Human Metagenomes Reveals Hidden Associations with Chronic Diseases.</title>
        <authorList>
            <person name="Tisza M.J."/>
            <person name="Buck C.B."/>
        </authorList>
    </citation>
    <scope>NUCLEOTIDE SEQUENCE</scope>
    <source>
        <strain evidence="1">CtfJc17</strain>
    </source>
</reference>
<dbReference type="EMBL" id="BK015898">
    <property type="protein sequence ID" value="DAD72402.1"/>
    <property type="molecule type" value="Genomic_DNA"/>
</dbReference>
<name>A0A8S5LR43_9CAUD</name>
<organism evidence="1">
    <name type="scientific">Myoviridae sp. ctfJc17</name>
    <dbReference type="NCBI Taxonomy" id="2827612"/>
    <lineage>
        <taxon>Viruses</taxon>
        <taxon>Duplodnaviria</taxon>
        <taxon>Heunggongvirae</taxon>
        <taxon>Uroviricota</taxon>
        <taxon>Caudoviricetes</taxon>
    </lineage>
</organism>